<name>A0A7I8VC11_9ANNE</name>
<organism evidence="4 5">
    <name type="scientific">Dimorphilus gyrociliatus</name>
    <dbReference type="NCBI Taxonomy" id="2664684"/>
    <lineage>
        <taxon>Eukaryota</taxon>
        <taxon>Metazoa</taxon>
        <taxon>Spiralia</taxon>
        <taxon>Lophotrochozoa</taxon>
        <taxon>Annelida</taxon>
        <taxon>Polychaeta</taxon>
        <taxon>Polychaeta incertae sedis</taxon>
        <taxon>Dinophilidae</taxon>
        <taxon>Dimorphilus</taxon>
    </lineage>
</organism>
<evidence type="ECO:0000313" key="4">
    <source>
        <dbReference type="EMBL" id="CAD5113174.1"/>
    </source>
</evidence>
<sequence length="795" mass="91776">MINLTFSHLLTVFEIPIRKELVTILEPIPGYKLYSSCNCLAKGVYVNLQCVIDKRIIAEIVKKSTERELNWTDSSGNNLKAFEIADIFSIQKPEMKWMKKKSQKWKQIPSGSLVLSFTIYPLESMKAREKCTKNYSSVQIDPNFQNIYTEYLKANYYTKKEFRKFEEFIEETGDGGKSWFSKLYCLVVEYFKIPLNTFKKKIKYSLTQNVFQEHSNRDSSDDFYCGAGSEFDPFVLICIPCKPGYYRSPTDLHEKFCRKCQPGSYSDEYGSRKCKKCENKLYAIEGSDSKFHCKIRVNDSEVFPKWHRKSNEPIDLGKYTKYINDEYFNSEEFFQDFKTEHTAKNKRSLNLNLEGESAVIMAEALQSQIIKGLNDLWRNELLTDYVIIVCYPGETTRSINCHKTVLYGISGYFRTIFQSQFKDGRNNVGRMSSENVCANCIIDILGYSCGSSALRINGDNYLNMLKTADYLDIALVKKKCSTFLIENLTIDNCLEILAVVDLYNLSDNTKNDCKVFIIEKFVTLTKKKTIYSLPFAMFASLLEVTLFVPEEGLSEIFVIRTIEKYINKKKISEKLSIEKTKEYYRKLFDRVKFNLLSQSDKEALLKKYDPEAKPLLLECFNKTYVNFVPRGFEIGTFTHEPLAGRNFISHEVDCFDDEDRTDKQRITGLTIYIRLWDNRPVVGGLLVNYGSSVSKLHGGRQGESHSFDLDEGEDIIGVKARDGWLIDSLQFETPKRKIGPFGGLGGSSKQCYPNKILKQPYLSFLSGKVVFTQGNLAITHLRFHYRGFKKHGHMR</sequence>
<dbReference type="SMART" id="SM01411">
    <property type="entry name" value="Ephrin_rec_like"/>
    <property type="match status" value="1"/>
</dbReference>
<dbReference type="Gene3D" id="2.100.10.30">
    <property type="entry name" value="Jacalin-like lectin domain"/>
    <property type="match status" value="1"/>
</dbReference>
<dbReference type="SUPFAM" id="SSF54695">
    <property type="entry name" value="POZ domain"/>
    <property type="match status" value="1"/>
</dbReference>
<reference evidence="4 5" key="1">
    <citation type="submission" date="2020-08" db="EMBL/GenBank/DDBJ databases">
        <authorList>
            <person name="Hejnol A."/>
        </authorList>
    </citation>
    <scope>NUCLEOTIDE SEQUENCE [LARGE SCALE GENOMIC DNA]</scope>
</reference>
<evidence type="ECO:0000259" key="3">
    <source>
        <dbReference type="PROSITE" id="PS50097"/>
    </source>
</evidence>
<dbReference type="InterPro" id="IPR036404">
    <property type="entry name" value="Jacalin-like_lectin_dom_sf"/>
</dbReference>
<dbReference type="Gene3D" id="3.30.710.10">
    <property type="entry name" value="Potassium Channel Kv1.1, Chain A"/>
    <property type="match status" value="1"/>
</dbReference>
<dbReference type="Pfam" id="PF00651">
    <property type="entry name" value="BTB"/>
    <property type="match status" value="1"/>
</dbReference>
<dbReference type="InterPro" id="IPR000210">
    <property type="entry name" value="BTB/POZ_dom"/>
</dbReference>
<dbReference type="SUPFAM" id="SSF51101">
    <property type="entry name" value="Mannose-binding lectins"/>
    <property type="match status" value="1"/>
</dbReference>
<dbReference type="Pfam" id="PF01419">
    <property type="entry name" value="Jacalin"/>
    <property type="match status" value="1"/>
</dbReference>
<protein>
    <submittedName>
        <fullName evidence="4">DgyrCDS2363</fullName>
    </submittedName>
</protein>
<keyword evidence="2" id="KW-0677">Repeat</keyword>
<evidence type="ECO:0000313" key="5">
    <source>
        <dbReference type="Proteomes" id="UP000549394"/>
    </source>
</evidence>
<proteinExistence type="predicted"/>
<feature type="domain" description="BTB" evidence="3">
    <location>
        <begin position="383"/>
        <end position="447"/>
    </location>
</feature>
<dbReference type="Proteomes" id="UP000549394">
    <property type="component" value="Unassembled WGS sequence"/>
</dbReference>
<dbReference type="OrthoDB" id="6357972at2759"/>
<comment type="caution">
    <text evidence="4">The sequence shown here is derived from an EMBL/GenBank/DDBJ whole genome shotgun (WGS) entry which is preliminary data.</text>
</comment>
<dbReference type="PANTHER" id="PTHR45632">
    <property type="entry name" value="LD33804P"/>
    <property type="match status" value="1"/>
</dbReference>
<evidence type="ECO:0000256" key="1">
    <source>
        <dbReference type="ARBA" id="ARBA00022441"/>
    </source>
</evidence>
<accession>A0A7I8VC11</accession>
<dbReference type="AlphaFoldDB" id="A0A7I8VC11"/>
<dbReference type="EMBL" id="CAJFCJ010000003">
    <property type="protein sequence ID" value="CAD5113174.1"/>
    <property type="molecule type" value="Genomic_DNA"/>
</dbReference>
<dbReference type="InterPro" id="IPR001229">
    <property type="entry name" value="Jacalin-like_lectin_dom"/>
</dbReference>
<gene>
    <name evidence="4" type="ORF">DGYR_LOCUS2209</name>
</gene>
<keyword evidence="5" id="KW-1185">Reference proteome</keyword>
<dbReference type="InterPro" id="IPR011333">
    <property type="entry name" value="SKP1/BTB/POZ_sf"/>
</dbReference>
<dbReference type="Gene3D" id="1.25.40.420">
    <property type="match status" value="1"/>
</dbReference>
<dbReference type="Gene3D" id="2.10.50.10">
    <property type="entry name" value="Tumor Necrosis Factor Receptor, subunit A, domain 2"/>
    <property type="match status" value="1"/>
</dbReference>
<dbReference type="PROSITE" id="PS50097">
    <property type="entry name" value="BTB"/>
    <property type="match status" value="1"/>
</dbReference>
<dbReference type="PANTHER" id="PTHR45632:SF3">
    <property type="entry name" value="KELCH-LIKE PROTEIN 32"/>
    <property type="match status" value="1"/>
</dbReference>
<dbReference type="SMART" id="SM00225">
    <property type="entry name" value="BTB"/>
    <property type="match status" value="1"/>
</dbReference>
<keyword evidence="1" id="KW-0880">Kelch repeat</keyword>
<dbReference type="CDD" id="cd14733">
    <property type="entry name" value="BACK"/>
    <property type="match status" value="1"/>
</dbReference>
<evidence type="ECO:0000256" key="2">
    <source>
        <dbReference type="ARBA" id="ARBA00022737"/>
    </source>
</evidence>